<gene>
    <name evidence="2" type="ORF">RRG08_009515</name>
</gene>
<evidence type="ECO:0000256" key="1">
    <source>
        <dbReference type="SAM" id="MobiDB-lite"/>
    </source>
</evidence>
<protein>
    <submittedName>
        <fullName evidence="2">Uncharacterized protein</fullName>
    </submittedName>
</protein>
<accession>A0AAE1E9T4</accession>
<comment type="caution">
    <text evidence="2">The sequence shown here is derived from an EMBL/GenBank/DDBJ whole genome shotgun (WGS) entry which is preliminary data.</text>
</comment>
<name>A0AAE1E9T4_9GAST</name>
<evidence type="ECO:0000313" key="3">
    <source>
        <dbReference type="Proteomes" id="UP001283361"/>
    </source>
</evidence>
<proteinExistence type="predicted"/>
<dbReference type="AlphaFoldDB" id="A0AAE1E9T4"/>
<keyword evidence="3" id="KW-1185">Reference proteome</keyword>
<organism evidence="2 3">
    <name type="scientific">Elysia crispata</name>
    <name type="common">lettuce slug</name>
    <dbReference type="NCBI Taxonomy" id="231223"/>
    <lineage>
        <taxon>Eukaryota</taxon>
        <taxon>Metazoa</taxon>
        <taxon>Spiralia</taxon>
        <taxon>Lophotrochozoa</taxon>
        <taxon>Mollusca</taxon>
        <taxon>Gastropoda</taxon>
        <taxon>Heterobranchia</taxon>
        <taxon>Euthyneura</taxon>
        <taxon>Panpulmonata</taxon>
        <taxon>Sacoglossa</taxon>
        <taxon>Placobranchoidea</taxon>
        <taxon>Plakobranchidae</taxon>
        <taxon>Elysia</taxon>
    </lineage>
</organism>
<dbReference type="EMBL" id="JAWDGP010000708">
    <property type="protein sequence ID" value="KAK3798193.1"/>
    <property type="molecule type" value="Genomic_DNA"/>
</dbReference>
<reference evidence="2" key="1">
    <citation type="journal article" date="2023" name="G3 (Bethesda)">
        <title>A reference genome for the long-term kleptoplast-retaining sea slug Elysia crispata morphotype clarki.</title>
        <authorList>
            <person name="Eastman K.E."/>
            <person name="Pendleton A.L."/>
            <person name="Shaikh M.A."/>
            <person name="Suttiyut T."/>
            <person name="Ogas R."/>
            <person name="Tomko P."/>
            <person name="Gavelis G."/>
            <person name="Widhalm J.R."/>
            <person name="Wisecaver J.H."/>
        </authorList>
    </citation>
    <scope>NUCLEOTIDE SEQUENCE</scope>
    <source>
        <strain evidence="2">ECLA1</strain>
    </source>
</reference>
<sequence>MATCGLQAHLGLLPAHVTQVRGRSRSPGAHSLRAISSGGRGEQRLKVTHPRPPWVTRWSVFIAELGV</sequence>
<evidence type="ECO:0000313" key="2">
    <source>
        <dbReference type="EMBL" id="KAK3798193.1"/>
    </source>
</evidence>
<dbReference type="Proteomes" id="UP001283361">
    <property type="component" value="Unassembled WGS sequence"/>
</dbReference>
<feature type="region of interest" description="Disordered" evidence="1">
    <location>
        <begin position="19"/>
        <end position="48"/>
    </location>
</feature>